<evidence type="ECO:0000256" key="8">
    <source>
        <dbReference type="ARBA" id="ARBA00022842"/>
    </source>
</evidence>
<feature type="binding site" evidence="14">
    <location>
        <begin position="117"/>
        <end position="119"/>
    </location>
    <ligand>
        <name>thiamine diphosphate</name>
        <dbReference type="ChEBI" id="CHEBI:58937"/>
    </ligand>
</feature>
<evidence type="ECO:0000256" key="1">
    <source>
        <dbReference type="ARBA" id="ARBA00001913"/>
    </source>
</evidence>
<comment type="cofactor">
    <cofactor evidence="14">
        <name>thiamine diphosphate</name>
        <dbReference type="ChEBI" id="CHEBI:58937"/>
    </cofactor>
    <text evidence="14">Binds 1 thiamine pyrophosphate per subunit. During the reaction, the substrate forms a covalent intermediate with the cofactor.</text>
</comment>
<feature type="binding site" evidence="13">
    <location>
        <position position="360"/>
    </location>
    <ligand>
        <name>substrate</name>
    </ligand>
</feature>
<comment type="catalytic activity">
    <reaction evidence="10">
        <text>D-sedoheptulose 7-phosphate + D-glyceraldehyde 3-phosphate = aldehydo-D-ribose 5-phosphate + D-xylulose 5-phosphate</text>
        <dbReference type="Rhea" id="RHEA:10508"/>
        <dbReference type="ChEBI" id="CHEBI:57483"/>
        <dbReference type="ChEBI" id="CHEBI:57737"/>
        <dbReference type="ChEBI" id="CHEBI:58273"/>
        <dbReference type="ChEBI" id="CHEBI:59776"/>
        <dbReference type="EC" id="2.2.1.1"/>
    </reaction>
</comment>
<feature type="binding site" evidence="14">
    <location>
        <position position="159"/>
    </location>
    <ligand>
        <name>thiamine diphosphate</name>
        <dbReference type="ChEBI" id="CHEBI:58937"/>
    </ligand>
</feature>
<dbReference type="InterPro" id="IPR049557">
    <property type="entry name" value="Transketolase_CS"/>
</dbReference>
<evidence type="ECO:0000256" key="6">
    <source>
        <dbReference type="ARBA" id="ARBA00022679"/>
    </source>
</evidence>
<feature type="binding site" evidence="14">
    <location>
        <position position="69"/>
    </location>
    <ligand>
        <name>thiamine diphosphate</name>
        <dbReference type="ChEBI" id="CHEBI:58937"/>
    </ligand>
</feature>
<evidence type="ECO:0000256" key="2">
    <source>
        <dbReference type="ARBA" id="ARBA00001941"/>
    </source>
</evidence>
<evidence type="ECO:0000256" key="9">
    <source>
        <dbReference type="ARBA" id="ARBA00023052"/>
    </source>
</evidence>
<comment type="subunit">
    <text evidence="4">Homodimer.</text>
</comment>
<dbReference type="InterPro" id="IPR009014">
    <property type="entry name" value="Transketo_C/PFOR_II"/>
</dbReference>
<feature type="binding site" evidence="13">
    <location>
        <position position="471"/>
    </location>
    <ligand>
        <name>substrate</name>
    </ligand>
</feature>
<dbReference type="InterPro" id="IPR055152">
    <property type="entry name" value="Transketolase-like_C_2"/>
</dbReference>
<evidence type="ECO:0000256" key="3">
    <source>
        <dbReference type="ARBA" id="ARBA00007131"/>
    </source>
</evidence>
<comment type="caution">
    <text evidence="18">The sequence shown here is derived from an EMBL/GenBank/DDBJ whole genome shotgun (WGS) entry which is preliminary data.</text>
</comment>
<feature type="active site" description="Proton donor" evidence="12">
    <location>
        <position position="413"/>
    </location>
</feature>
<comment type="cofactor">
    <cofactor evidence="1">
        <name>Ca(2+)</name>
        <dbReference type="ChEBI" id="CHEBI:29108"/>
    </cofactor>
</comment>
<keyword evidence="8 15" id="KW-0460">Magnesium</keyword>
<dbReference type="AlphaFoldDB" id="A0A7X4KF45"/>
<comment type="cofactor">
    <cofactor evidence="15">
        <name>Mg(2+)</name>
        <dbReference type="ChEBI" id="CHEBI:18420"/>
    </cofactor>
    <text evidence="15">Binds 1 Mg(2+) ion per subunit. Can also utilize other divalent metal cations, such as Ca(2+), Mn(2+) and Co(2+).</text>
</comment>
<dbReference type="InterPro" id="IPR005478">
    <property type="entry name" value="Transketolase_bac-like"/>
</dbReference>
<feature type="binding site" evidence="14">
    <location>
        <position position="439"/>
    </location>
    <ligand>
        <name>thiamine diphosphate</name>
        <dbReference type="ChEBI" id="CHEBI:58937"/>
    </ligand>
</feature>
<dbReference type="GO" id="GO:0005829">
    <property type="term" value="C:cytosol"/>
    <property type="evidence" value="ECO:0007669"/>
    <property type="project" value="TreeGrafter"/>
</dbReference>
<dbReference type="PANTHER" id="PTHR43522:SF2">
    <property type="entry name" value="TRANSKETOLASE 1-RELATED"/>
    <property type="match status" value="1"/>
</dbReference>
<evidence type="ECO:0000256" key="7">
    <source>
        <dbReference type="ARBA" id="ARBA00022723"/>
    </source>
</evidence>
<evidence type="ECO:0000256" key="11">
    <source>
        <dbReference type="NCBIfam" id="TIGR00232"/>
    </source>
</evidence>
<dbReference type="RefSeq" id="WP_161048793.1">
    <property type="nucleotide sequence ID" value="NZ_WWCR01000001.1"/>
</dbReference>
<feature type="binding site" evidence="13">
    <location>
        <position position="387"/>
    </location>
    <ligand>
        <name>substrate</name>
    </ligand>
</feature>
<keyword evidence="6 18" id="KW-0808">Transferase</keyword>
<dbReference type="EMBL" id="WWCR01000001">
    <property type="protein sequence ID" value="MYM70975.1"/>
    <property type="molecule type" value="Genomic_DNA"/>
</dbReference>
<dbReference type="NCBIfam" id="TIGR00232">
    <property type="entry name" value="tktlase_bact"/>
    <property type="match status" value="1"/>
</dbReference>
<dbReference type="Pfam" id="PF22613">
    <property type="entry name" value="Transketolase_C_1"/>
    <property type="match status" value="1"/>
</dbReference>
<name>A0A7X4KF45_9BURK</name>
<organism evidence="18 19">
    <name type="scientific">Duganella margarita</name>
    <dbReference type="NCBI Taxonomy" id="2692170"/>
    <lineage>
        <taxon>Bacteria</taxon>
        <taxon>Pseudomonadati</taxon>
        <taxon>Pseudomonadota</taxon>
        <taxon>Betaproteobacteria</taxon>
        <taxon>Burkholderiales</taxon>
        <taxon>Oxalobacteraceae</taxon>
        <taxon>Telluria group</taxon>
        <taxon>Duganella</taxon>
    </lineage>
</organism>
<dbReference type="SMART" id="SM00861">
    <property type="entry name" value="Transket_pyr"/>
    <property type="match status" value="1"/>
</dbReference>
<dbReference type="PROSITE" id="PS00801">
    <property type="entry name" value="TRANSKETOLASE_1"/>
    <property type="match status" value="1"/>
</dbReference>
<dbReference type="FunFam" id="3.40.50.920:FF:000003">
    <property type="entry name" value="Transketolase"/>
    <property type="match status" value="1"/>
</dbReference>
<feature type="binding site" evidence="15">
    <location>
        <position position="190"/>
    </location>
    <ligand>
        <name>Mg(2+)</name>
        <dbReference type="ChEBI" id="CHEBI:18420"/>
    </ligand>
</feature>
<feature type="binding site" evidence="13">
    <location>
        <position position="29"/>
    </location>
    <ligand>
        <name>substrate</name>
    </ligand>
</feature>
<feature type="binding site" evidence="14">
    <location>
        <position position="188"/>
    </location>
    <ligand>
        <name>thiamine diphosphate</name>
        <dbReference type="ChEBI" id="CHEBI:58937"/>
    </ligand>
</feature>
<evidence type="ECO:0000313" key="18">
    <source>
        <dbReference type="EMBL" id="MYM70975.1"/>
    </source>
</evidence>
<dbReference type="FunFam" id="3.40.50.970:FF:000004">
    <property type="entry name" value="Transketolase"/>
    <property type="match status" value="1"/>
</dbReference>
<dbReference type="Gene3D" id="3.40.50.970">
    <property type="match status" value="2"/>
</dbReference>
<feature type="binding site" evidence="13">
    <location>
        <position position="475"/>
    </location>
    <ligand>
        <name>substrate</name>
    </ligand>
</feature>
<dbReference type="InterPro" id="IPR005475">
    <property type="entry name" value="Transketolase-like_Pyr-bd"/>
</dbReference>
<evidence type="ECO:0000256" key="10">
    <source>
        <dbReference type="ARBA" id="ARBA00049473"/>
    </source>
</evidence>
<dbReference type="FunFam" id="3.40.50.970:FF:000003">
    <property type="entry name" value="Transketolase"/>
    <property type="match status" value="1"/>
</dbReference>
<gene>
    <name evidence="18" type="primary">tkt</name>
    <name evidence="18" type="ORF">GTP56_02025</name>
</gene>
<dbReference type="Gene3D" id="3.40.50.920">
    <property type="match status" value="1"/>
</dbReference>
<dbReference type="CDD" id="cd07033">
    <property type="entry name" value="TPP_PYR_DXS_TK_like"/>
    <property type="match status" value="1"/>
</dbReference>
<feature type="binding site" evidence="13">
    <location>
        <position position="522"/>
    </location>
    <ligand>
        <name>substrate</name>
    </ligand>
</feature>
<accession>A0A7X4KF45</accession>
<feature type="binding site" evidence="13">
    <location>
        <position position="463"/>
    </location>
    <ligand>
        <name>substrate</name>
    </ligand>
</feature>
<feature type="site" description="Important for catalytic activity" evidence="16">
    <location>
        <position position="263"/>
    </location>
</feature>
<dbReference type="GO" id="GO:0009052">
    <property type="term" value="P:pentose-phosphate shunt, non-oxidative branch"/>
    <property type="evidence" value="ECO:0007669"/>
    <property type="project" value="UniProtKB-ARBA"/>
</dbReference>
<proteinExistence type="inferred from homology"/>
<evidence type="ECO:0000256" key="15">
    <source>
        <dbReference type="PIRSR" id="PIRSR605478-4"/>
    </source>
</evidence>
<dbReference type="InterPro" id="IPR029061">
    <property type="entry name" value="THDP-binding"/>
</dbReference>
<feature type="binding site" evidence="15">
    <location>
        <position position="188"/>
    </location>
    <ligand>
        <name>Mg(2+)</name>
        <dbReference type="ChEBI" id="CHEBI:18420"/>
    </ligand>
</feature>
<feature type="binding site" evidence="13">
    <location>
        <position position="263"/>
    </location>
    <ligand>
        <name>substrate</name>
    </ligand>
</feature>
<evidence type="ECO:0000313" key="19">
    <source>
        <dbReference type="Proteomes" id="UP000469734"/>
    </source>
</evidence>
<dbReference type="CDD" id="cd02012">
    <property type="entry name" value="TPP_TK"/>
    <property type="match status" value="1"/>
</dbReference>
<dbReference type="PANTHER" id="PTHR43522">
    <property type="entry name" value="TRANSKETOLASE"/>
    <property type="match status" value="1"/>
</dbReference>
<evidence type="ECO:0000256" key="16">
    <source>
        <dbReference type="PIRSR" id="PIRSR605478-5"/>
    </source>
</evidence>
<dbReference type="InterPro" id="IPR005474">
    <property type="entry name" value="Transketolase_N"/>
</dbReference>
<dbReference type="GO" id="GO:0046872">
    <property type="term" value="F:metal ion binding"/>
    <property type="evidence" value="ECO:0007669"/>
    <property type="project" value="UniProtKB-KW"/>
</dbReference>
<evidence type="ECO:0000256" key="12">
    <source>
        <dbReference type="PIRSR" id="PIRSR605478-1"/>
    </source>
</evidence>
<dbReference type="GO" id="GO:0004802">
    <property type="term" value="F:transketolase activity"/>
    <property type="evidence" value="ECO:0007669"/>
    <property type="project" value="UniProtKB-UniRule"/>
</dbReference>
<evidence type="ECO:0000259" key="17">
    <source>
        <dbReference type="SMART" id="SM00861"/>
    </source>
</evidence>
<feature type="binding site" evidence="15">
    <location>
        <position position="158"/>
    </location>
    <ligand>
        <name>Mg(2+)</name>
        <dbReference type="ChEBI" id="CHEBI:18420"/>
    </ligand>
</feature>
<dbReference type="Pfam" id="PF00456">
    <property type="entry name" value="Transketolase_N"/>
    <property type="match status" value="1"/>
</dbReference>
<keyword evidence="7 15" id="KW-0479">Metal-binding</keyword>
<dbReference type="EC" id="2.2.1.1" evidence="5 11"/>
<sequence length="664" mass="70959">MTFTLPHPQKANAIRALAMDAVQKANSGHPGMPMGMAEIAVALWSGHYSHNPANPQWVNRDRFLLSNGHGSMLHYALLHLSGYAVTMDDIKSFRQMHSKTPGHPEVGYTPGVETTTGPLGQGLANAVGMALAEWLLASEFNKPGLDVVDHYTYAFVGDGCLMEGISHEACALAGTLGLKKLIALYDDNGISIDGKVEGWFTDDTPARFEAYGWNVIRAVDGHDVAAVSAAIEAAKKADKPTLICCKTIIGKGSPNLQGGDKVHGAALGDKEVAAVREYIGWTSAPFEVPSDVYAAWDFKAAGAKLEADWSAKFAEYTAKYPQEAAELRRRMAGELPGNFDATLAAGIAATVEKKENIATRKASQNAIQALAPVLPEFLGGSADLTGSNLTNWKEIIPVRSGQPGNHINYGVREFGMSAIMNGVALHGGYIPFGATFLTFADYSRNALRMAALMKQRSIFVFTHDSIGLGEDGPTHQSVEHVSSLRLIPNLDNWRPCDTTESMVAWGAAVQRKDGPSTLIFSRQNLPYQERSAEQIADIARGGYVLREAADAKVTLIATGSEIELAQAAASALASEGITARVVSMPSTDVFDRQEAAYKASVLTKGVPRVAIEAGVTDFWYKYVGLEGAVVGIDTFGESAPAGVLFKHFGFTVENVVAKVKAVIA</sequence>
<comment type="cofactor">
    <cofactor evidence="2">
        <name>Co(2+)</name>
        <dbReference type="ChEBI" id="CHEBI:48828"/>
    </cofactor>
</comment>
<protein>
    <recommendedName>
        <fullName evidence="5 11">Transketolase</fullName>
        <ecNumber evidence="5 11">2.2.1.1</ecNumber>
    </recommendedName>
</protein>
<keyword evidence="9 14" id="KW-0786">Thiamine pyrophosphate</keyword>
<reference evidence="18 19" key="1">
    <citation type="submission" date="2019-12" db="EMBL/GenBank/DDBJ databases">
        <title>Novel species isolated from a subtropical stream in China.</title>
        <authorList>
            <person name="Lu H."/>
        </authorList>
    </citation>
    <scope>NUCLEOTIDE SEQUENCE [LARGE SCALE GENOMIC DNA]</scope>
    <source>
        <strain evidence="18 19">FT134W</strain>
    </source>
</reference>
<evidence type="ECO:0000256" key="14">
    <source>
        <dbReference type="PIRSR" id="PIRSR605478-3"/>
    </source>
</evidence>
<feature type="domain" description="Transketolase-like pyrimidine-binding" evidence="17">
    <location>
        <begin position="357"/>
        <end position="527"/>
    </location>
</feature>
<evidence type="ECO:0000256" key="5">
    <source>
        <dbReference type="ARBA" id="ARBA00013152"/>
    </source>
</evidence>
<dbReference type="SUPFAM" id="SSF52922">
    <property type="entry name" value="TK C-terminal domain-like"/>
    <property type="match status" value="1"/>
</dbReference>
<dbReference type="Pfam" id="PF02779">
    <property type="entry name" value="Transket_pyr"/>
    <property type="match status" value="1"/>
</dbReference>
<evidence type="ECO:0000256" key="4">
    <source>
        <dbReference type="ARBA" id="ARBA00011738"/>
    </source>
</evidence>
<dbReference type="SUPFAM" id="SSF52518">
    <property type="entry name" value="Thiamin diphosphate-binding fold (THDP-binding)"/>
    <property type="match status" value="2"/>
</dbReference>
<dbReference type="Proteomes" id="UP000469734">
    <property type="component" value="Unassembled WGS sequence"/>
</dbReference>
<dbReference type="InterPro" id="IPR033247">
    <property type="entry name" value="Transketolase_fam"/>
</dbReference>
<feature type="binding site" evidence="14">
    <location>
        <position position="263"/>
    </location>
    <ligand>
        <name>thiamine diphosphate</name>
        <dbReference type="ChEBI" id="CHEBI:58937"/>
    </ligand>
</feature>
<evidence type="ECO:0000256" key="13">
    <source>
        <dbReference type="PIRSR" id="PIRSR605478-2"/>
    </source>
</evidence>
<comment type="similarity">
    <text evidence="3">Belongs to the transketolase family.</text>
</comment>
<feature type="site" description="Important for catalytic activity" evidence="16">
    <location>
        <position position="29"/>
    </location>
</feature>